<feature type="transmembrane region" description="Helical" evidence="1">
    <location>
        <begin position="229"/>
        <end position="245"/>
    </location>
</feature>
<feature type="transmembrane region" description="Helical" evidence="1">
    <location>
        <begin position="195"/>
        <end position="217"/>
    </location>
</feature>
<dbReference type="EMBL" id="BAAAZH010000014">
    <property type="protein sequence ID" value="GAA4119434.1"/>
    <property type="molecule type" value="Genomic_DNA"/>
</dbReference>
<evidence type="ECO:0000256" key="1">
    <source>
        <dbReference type="SAM" id="Phobius"/>
    </source>
</evidence>
<dbReference type="InterPro" id="IPR030802">
    <property type="entry name" value="Permease_MalE"/>
</dbReference>
<comment type="caution">
    <text evidence="2">The sequence shown here is derived from an EMBL/GenBank/DDBJ whole genome shotgun (WGS) entry which is preliminary data.</text>
</comment>
<accession>A0ABP7XIV1</accession>
<organism evidence="2 3">
    <name type="scientific">Nocardioides fonticola</name>
    <dbReference type="NCBI Taxonomy" id="450363"/>
    <lineage>
        <taxon>Bacteria</taxon>
        <taxon>Bacillati</taxon>
        <taxon>Actinomycetota</taxon>
        <taxon>Actinomycetes</taxon>
        <taxon>Propionibacteriales</taxon>
        <taxon>Nocardioidaceae</taxon>
        <taxon>Nocardioides</taxon>
    </lineage>
</organism>
<dbReference type="Pfam" id="PF02405">
    <property type="entry name" value="MlaE"/>
    <property type="match status" value="1"/>
</dbReference>
<keyword evidence="1" id="KW-0812">Transmembrane</keyword>
<feature type="transmembrane region" description="Helical" evidence="1">
    <location>
        <begin position="126"/>
        <end position="146"/>
    </location>
</feature>
<reference evidence="3" key="1">
    <citation type="journal article" date="2019" name="Int. J. Syst. Evol. Microbiol.">
        <title>The Global Catalogue of Microorganisms (GCM) 10K type strain sequencing project: providing services to taxonomists for standard genome sequencing and annotation.</title>
        <authorList>
            <consortium name="The Broad Institute Genomics Platform"/>
            <consortium name="The Broad Institute Genome Sequencing Center for Infectious Disease"/>
            <person name="Wu L."/>
            <person name="Ma J."/>
        </authorList>
    </citation>
    <scope>NUCLEOTIDE SEQUENCE [LARGE SCALE GENOMIC DNA]</scope>
    <source>
        <strain evidence="3">JCM 16703</strain>
    </source>
</reference>
<feature type="transmembrane region" description="Helical" evidence="1">
    <location>
        <begin position="72"/>
        <end position="96"/>
    </location>
</feature>
<evidence type="ECO:0000313" key="3">
    <source>
        <dbReference type="Proteomes" id="UP001501495"/>
    </source>
</evidence>
<dbReference type="RefSeq" id="WP_344733421.1">
    <property type="nucleotide sequence ID" value="NZ_BAAAZH010000014.1"/>
</dbReference>
<evidence type="ECO:0000313" key="2">
    <source>
        <dbReference type="EMBL" id="GAA4119434.1"/>
    </source>
</evidence>
<sequence length="287" mass="29939">MASVQAPAGMTPQAQEIAQEAMRQGNPLLPGRAGKGLTRTLTVLGEFYRFSGQTFARMVTRRFRMREFIEQAWFITTVSLLPAMLVSIPLCVIIIFQVNQLLIQIGAIDLAGAGAAVAVVREIGPIVSVLVVAGAGATAICADLGSRKIREEIDAMVTLGIDPIERLVVPRVVASTVVAVALNGVVSIVGLAGGYFFSVVLQGATPGLFLSDLTLLVGLSDFLASEVKAAVFGMLAGLTACYLGLNAKGGPKGVGEAVNQTVVFAFMLLFAANSVISTVFLNLKAGN</sequence>
<proteinExistence type="predicted"/>
<gene>
    <name evidence="2" type="ORF">GCM10022215_21980</name>
</gene>
<dbReference type="PANTHER" id="PTHR30188">
    <property type="entry name" value="ABC TRANSPORTER PERMEASE PROTEIN-RELATED"/>
    <property type="match status" value="1"/>
</dbReference>
<feature type="transmembrane region" description="Helical" evidence="1">
    <location>
        <begin position="101"/>
        <end position="120"/>
    </location>
</feature>
<keyword evidence="3" id="KW-1185">Reference proteome</keyword>
<dbReference type="PANTHER" id="PTHR30188:SF4">
    <property type="entry name" value="PROTEIN TRIGALACTOSYLDIACYLGLYCEROL 1, CHLOROPLASTIC"/>
    <property type="match status" value="1"/>
</dbReference>
<feature type="transmembrane region" description="Helical" evidence="1">
    <location>
        <begin position="257"/>
        <end position="283"/>
    </location>
</feature>
<dbReference type="Proteomes" id="UP001501495">
    <property type="component" value="Unassembled WGS sequence"/>
</dbReference>
<name>A0ABP7XIV1_9ACTN</name>
<keyword evidence="1" id="KW-1133">Transmembrane helix</keyword>
<feature type="transmembrane region" description="Helical" evidence="1">
    <location>
        <begin position="167"/>
        <end position="189"/>
    </location>
</feature>
<protein>
    <submittedName>
        <fullName evidence="2">ABC transporter permease</fullName>
    </submittedName>
</protein>
<keyword evidence="1" id="KW-0472">Membrane</keyword>